<name>H2YAU0_CIOSA</name>
<organism evidence="1 2">
    <name type="scientific">Ciona savignyi</name>
    <name type="common">Pacific transparent sea squirt</name>
    <dbReference type="NCBI Taxonomy" id="51511"/>
    <lineage>
        <taxon>Eukaryota</taxon>
        <taxon>Metazoa</taxon>
        <taxon>Chordata</taxon>
        <taxon>Tunicata</taxon>
        <taxon>Ascidiacea</taxon>
        <taxon>Phlebobranchia</taxon>
        <taxon>Cionidae</taxon>
        <taxon>Ciona</taxon>
    </lineage>
</organism>
<dbReference type="InParanoid" id="H2YAU0"/>
<dbReference type="HOGENOM" id="CLU_1478265_0_0_1"/>
<dbReference type="Ensembl" id="ENSCSAVT00000002477.1">
    <property type="protein sequence ID" value="ENSCSAVP00000002438.1"/>
    <property type="gene ID" value="ENSCSAVG00000001435.1"/>
</dbReference>
<dbReference type="Proteomes" id="UP000007875">
    <property type="component" value="Unassembled WGS sequence"/>
</dbReference>
<protein>
    <submittedName>
        <fullName evidence="1">Uncharacterized protein</fullName>
    </submittedName>
</protein>
<proteinExistence type="predicted"/>
<evidence type="ECO:0000313" key="1">
    <source>
        <dbReference type="Ensembl" id="ENSCSAVP00000002438.1"/>
    </source>
</evidence>
<reference evidence="1" key="2">
    <citation type="submission" date="2025-08" db="UniProtKB">
        <authorList>
            <consortium name="Ensembl"/>
        </authorList>
    </citation>
    <scope>IDENTIFICATION</scope>
</reference>
<keyword evidence="2" id="KW-1185">Reference proteome</keyword>
<dbReference type="AlphaFoldDB" id="H2YAU0"/>
<evidence type="ECO:0000313" key="2">
    <source>
        <dbReference type="Proteomes" id="UP000007875"/>
    </source>
</evidence>
<reference evidence="2" key="1">
    <citation type="submission" date="2003-08" db="EMBL/GenBank/DDBJ databases">
        <authorList>
            <person name="Birren B."/>
            <person name="Nusbaum C."/>
            <person name="Abebe A."/>
            <person name="Abouelleil A."/>
            <person name="Adekoya E."/>
            <person name="Ait-zahra M."/>
            <person name="Allen N."/>
            <person name="Allen T."/>
            <person name="An P."/>
            <person name="Anderson M."/>
            <person name="Anderson S."/>
            <person name="Arachchi H."/>
            <person name="Armbruster J."/>
            <person name="Bachantsang P."/>
            <person name="Baldwin J."/>
            <person name="Barry A."/>
            <person name="Bayul T."/>
            <person name="Blitshsteyn B."/>
            <person name="Bloom T."/>
            <person name="Blye J."/>
            <person name="Boguslavskiy L."/>
            <person name="Borowsky M."/>
            <person name="Boukhgalter B."/>
            <person name="Brunache A."/>
            <person name="Butler J."/>
            <person name="Calixte N."/>
            <person name="Calvo S."/>
            <person name="Camarata J."/>
            <person name="Campo K."/>
            <person name="Chang J."/>
            <person name="Cheshatsang Y."/>
            <person name="Citroen M."/>
            <person name="Collymore A."/>
            <person name="Considine T."/>
            <person name="Cook A."/>
            <person name="Cooke P."/>
            <person name="Corum B."/>
            <person name="Cuomo C."/>
            <person name="David R."/>
            <person name="Dawoe T."/>
            <person name="Degray S."/>
            <person name="Dodge S."/>
            <person name="Dooley K."/>
            <person name="Dorje P."/>
            <person name="Dorjee K."/>
            <person name="Dorris L."/>
            <person name="Duffey N."/>
            <person name="Dupes A."/>
            <person name="Elkins T."/>
            <person name="Engels R."/>
            <person name="Erickson J."/>
            <person name="Farina A."/>
            <person name="Faro S."/>
            <person name="Ferreira P."/>
            <person name="Fischer H."/>
            <person name="Fitzgerald M."/>
            <person name="Foley K."/>
            <person name="Gage D."/>
            <person name="Galagan J."/>
            <person name="Gearin G."/>
            <person name="Gnerre S."/>
            <person name="Gnirke A."/>
            <person name="Goyette A."/>
            <person name="Graham J."/>
            <person name="Grandbois E."/>
            <person name="Gyaltsen K."/>
            <person name="Hafez N."/>
            <person name="Hagopian D."/>
            <person name="Hagos B."/>
            <person name="Hall J."/>
            <person name="Hatcher B."/>
            <person name="Heller A."/>
            <person name="Higgins H."/>
            <person name="Honan T."/>
            <person name="Horn A."/>
            <person name="Houde N."/>
            <person name="Hughes L."/>
            <person name="Hulme W."/>
            <person name="Husby E."/>
            <person name="Iliev I."/>
            <person name="Jaffe D."/>
            <person name="Jones C."/>
            <person name="Kamal M."/>
            <person name="Kamat A."/>
            <person name="Kamvysselis M."/>
            <person name="Karlsson E."/>
            <person name="Kells C."/>
            <person name="Kieu A."/>
            <person name="Kisner P."/>
            <person name="Kodira C."/>
            <person name="Kulbokas E."/>
            <person name="Labutti K."/>
            <person name="Lama D."/>
            <person name="Landers T."/>
            <person name="Leger J."/>
            <person name="Levine S."/>
            <person name="Lewis D."/>
            <person name="Lewis T."/>
            <person name="Lindblad-toh K."/>
            <person name="Liu X."/>
            <person name="Lokyitsang T."/>
            <person name="Lokyitsang Y."/>
            <person name="Lucien O."/>
            <person name="Lui A."/>
            <person name="Ma L.J."/>
            <person name="Mabbitt R."/>
            <person name="Macdonald J."/>
            <person name="Maclean C."/>
            <person name="Major J."/>
            <person name="Manning J."/>
            <person name="Marabella R."/>
            <person name="Maru K."/>
            <person name="Matthews C."/>
            <person name="Mauceli E."/>
            <person name="Mccarthy M."/>
            <person name="Mcdonough S."/>
            <person name="Mcghee T."/>
            <person name="Meldrim J."/>
            <person name="Meneus L."/>
            <person name="Mesirov J."/>
            <person name="Mihalev A."/>
            <person name="Mihova T."/>
            <person name="Mikkelsen T."/>
            <person name="Mlenga V."/>
            <person name="Moru K."/>
            <person name="Mozes J."/>
            <person name="Mulrain L."/>
            <person name="Munson G."/>
            <person name="Naylor J."/>
            <person name="Newes C."/>
            <person name="Nguyen C."/>
            <person name="Nguyen N."/>
            <person name="Nguyen T."/>
            <person name="Nicol R."/>
            <person name="Nielsen C."/>
            <person name="Nizzari M."/>
            <person name="Norbu C."/>
            <person name="Norbu N."/>
            <person name="O'donnell P."/>
            <person name="Okoawo O."/>
            <person name="O'leary S."/>
            <person name="Omotosho B."/>
            <person name="O'neill K."/>
            <person name="Osman S."/>
            <person name="Parker S."/>
            <person name="Perrin D."/>
            <person name="Phunkhang P."/>
            <person name="Piqani B."/>
            <person name="Purcell S."/>
            <person name="Rachupka T."/>
            <person name="Ramasamy U."/>
            <person name="Rameau R."/>
            <person name="Ray V."/>
            <person name="Raymond C."/>
            <person name="Retta R."/>
            <person name="Richardson S."/>
            <person name="Rise C."/>
            <person name="Rodriguez J."/>
            <person name="Rogers J."/>
            <person name="Rogov P."/>
            <person name="Rutman M."/>
            <person name="Schupbach R."/>
            <person name="Seaman C."/>
            <person name="Settipalli S."/>
            <person name="Sharpe T."/>
            <person name="Sheridan J."/>
            <person name="Sherpa N."/>
            <person name="Shi J."/>
            <person name="Smirnov S."/>
            <person name="Smith C."/>
            <person name="Sougnez C."/>
            <person name="Spencer B."/>
            <person name="Stalker J."/>
            <person name="Stange-thomann N."/>
            <person name="Stavropoulos S."/>
            <person name="Stetson K."/>
            <person name="Stone C."/>
            <person name="Stone S."/>
            <person name="Stubbs M."/>
            <person name="Talamas J."/>
            <person name="Tchuinga P."/>
            <person name="Tenzing P."/>
            <person name="Tesfaye S."/>
            <person name="Theodore J."/>
            <person name="Thoulutsang Y."/>
            <person name="Topham K."/>
            <person name="Towey S."/>
            <person name="Tsamla T."/>
            <person name="Tsomo N."/>
            <person name="Vallee D."/>
            <person name="Vassiliev H."/>
            <person name="Venkataraman V."/>
            <person name="Vinson J."/>
            <person name="Vo A."/>
            <person name="Wade C."/>
            <person name="Wang S."/>
            <person name="Wangchuk T."/>
            <person name="Wangdi T."/>
            <person name="Whittaker C."/>
            <person name="Wilkinson J."/>
            <person name="Wu Y."/>
            <person name="Wyman D."/>
            <person name="Yadav S."/>
            <person name="Yang S."/>
            <person name="Yang X."/>
            <person name="Yeager S."/>
            <person name="Yee E."/>
            <person name="Young G."/>
            <person name="Zainoun J."/>
            <person name="Zembeck L."/>
            <person name="Zimmer A."/>
            <person name="Zody M."/>
            <person name="Lander E."/>
        </authorList>
    </citation>
    <scope>NUCLEOTIDE SEQUENCE [LARGE SCALE GENOMIC DNA]</scope>
</reference>
<reference evidence="1" key="3">
    <citation type="submission" date="2025-09" db="UniProtKB">
        <authorList>
            <consortium name="Ensembl"/>
        </authorList>
    </citation>
    <scope>IDENTIFICATION</scope>
</reference>
<accession>H2YAU0</accession>
<sequence length="183" mass="20468">MQWTKPPTYSTNRRGVITIQFSLSTVLCTRKLSNRLTPTISTIFATPVKSHNRGSLKPPCGHPTNLSPNCLQVTVASPGYYTAAQHTLSSTLFCSRHYTITVLSRKPLAMALHLVEAALSLKHKVTPETHGPSSPDMKRSKVEESWYKLFHSWFESEDMLVNIMKTIDFVQAPTFSSDVVAME</sequence>